<dbReference type="InterPro" id="IPR035897">
    <property type="entry name" value="Toll_tir_struct_dom_sf"/>
</dbReference>
<gene>
    <name evidence="2" type="ORF">HERI1096_LOCUS9333</name>
</gene>
<dbReference type="SUPFAM" id="SSF52200">
    <property type="entry name" value="Toll/Interleukin receptor TIR domain"/>
    <property type="match status" value="1"/>
</dbReference>
<organism evidence="2">
    <name type="scientific">Haptolina ericina</name>
    <dbReference type="NCBI Taxonomy" id="156174"/>
    <lineage>
        <taxon>Eukaryota</taxon>
        <taxon>Haptista</taxon>
        <taxon>Haptophyta</taxon>
        <taxon>Prymnesiophyceae</taxon>
        <taxon>Prymnesiales</taxon>
        <taxon>Prymnesiaceae</taxon>
        <taxon>Haptolina</taxon>
    </lineage>
</organism>
<reference evidence="2" key="1">
    <citation type="submission" date="2021-01" db="EMBL/GenBank/DDBJ databases">
        <authorList>
            <person name="Corre E."/>
            <person name="Pelletier E."/>
            <person name="Niang G."/>
            <person name="Scheremetjew M."/>
            <person name="Finn R."/>
            <person name="Kale V."/>
            <person name="Holt S."/>
            <person name="Cochrane G."/>
            <person name="Meng A."/>
            <person name="Brown T."/>
            <person name="Cohen L."/>
        </authorList>
    </citation>
    <scope>NUCLEOTIDE SEQUENCE</scope>
    <source>
        <strain evidence="2">CCMP281</strain>
    </source>
</reference>
<accession>A0A7S3EVV6</accession>
<name>A0A7S3EVV6_9EUKA</name>
<dbReference type="EMBL" id="HBHX01016655">
    <property type="protein sequence ID" value="CAE0108673.1"/>
    <property type="molecule type" value="Transcribed_RNA"/>
</dbReference>
<feature type="region of interest" description="Disordered" evidence="1">
    <location>
        <begin position="320"/>
        <end position="392"/>
    </location>
</feature>
<evidence type="ECO:0000256" key="1">
    <source>
        <dbReference type="SAM" id="MobiDB-lite"/>
    </source>
</evidence>
<protein>
    <submittedName>
        <fullName evidence="2">Uncharacterized protein</fullName>
    </submittedName>
</protein>
<sequence length="448" mass="50272">MSKVQARAHRFVSHSWSAPTNWTQLMGKNCSYCDLKATELHVVAMDVAATLGCTWQEVTFWVDKCCIPQQHRLTAICINLLEDFIQRSDGMVVLLSWQYFERLWCIYEWAAFLLHHDARRILICADAFIRPGTQQMFIDAVRHFTVRSAKCHDEADRAVLDAKIAEYYLSEEAFEALTRSTAIALLAASAARRCARHEHNRWGEFTPWVELARECGFDELADALTTADPVRWRREAYVAVASRSELAPPNARGRVGSCRDWSCTFEESVDAWFEAAVNPLLHTIKQASVRRNSRFRRLAMKTHNLTGFCSRISARLSSRSTEGSLCRGPCHTTGGRSTEGRSTGGRGATESESTEESPTSAGSRNRPREGGDDPEPGIRASNLQKDPIAEERSARDALSATFIAEWSRGLQPLCRPLFVSWAHEGSPAAGERLFCSWAEPSWASHNLD</sequence>
<evidence type="ECO:0000313" key="2">
    <source>
        <dbReference type="EMBL" id="CAE0108673.1"/>
    </source>
</evidence>
<proteinExistence type="predicted"/>
<feature type="compositionally biased region" description="Low complexity" evidence="1">
    <location>
        <begin position="348"/>
        <end position="363"/>
    </location>
</feature>
<dbReference type="AlphaFoldDB" id="A0A7S3EVV6"/>